<comment type="caution">
    <text evidence="14">The sequence shown here is derived from an EMBL/GenBank/DDBJ whole genome shotgun (WGS) entry which is preliminary data.</text>
</comment>
<feature type="transmembrane region" description="Helical" evidence="12">
    <location>
        <begin position="170"/>
        <end position="188"/>
    </location>
</feature>
<evidence type="ECO:0000259" key="13">
    <source>
        <dbReference type="Pfam" id="PF02163"/>
    </source>
</evidence>
<dbReference type="Proteomes" id="UP001139103">
    <property type="component" value="Unassembled WGS sequence"/>
</dbReference>
<evidence type="ECO:0000256" key="12">
    <source>
        <dbReference type="SAM" id="Phobius"/>
    </source>
</evidence>
<proteinExistence type="inferred from homology"/>
<dbReference type="AlphaFoldDB" id="A0A9X1SJ61"/>
<evidence type="ECO:0000313" key="14">
    <source>
        <dbReference type="EMBL" id="MCC9631556.1"/>
    </source>
</evidence>
<evidence type="ECO:0000256" key="2">
    <source>
        <dbReference type="ARBA" id="ARBA00004141"/>
    </source>
</evidence>
<keyword evidence="8" id="KW-0862">Zinc</keyword>
<evidence type="ECO:0000256" key="1">
    <source>
        <dbReference type="ARBA" id="ARBA00001947"/>
    </source>
</evidence>
<keyword evidence="7" id="KW-0378">Hydrolase</keyword>
<dbReference type="InterPro" id="IPR008915">
    <property type="entry name" value="Peptidase_M50"/>
</dbReference>
<dbReference type="GO" id="GO:0006508">
    <property type="term" value="P:proteolysis"/>
    <property type="evidence" value="ECO:0007669"/>
    <property type="project" value="UniProtKB-KW"/>
</dbReference>
<evidence type="ECO:0000256" key="9">
    <source>
        <dbReference type="ARBA" id="ARBA00022989"/>
    </source>
</evidence>
<organism evidence="14 15">
    <name type="scientific">Blastopirellula sediminis</name>
    <dbReference type="NCBI Taxonomy" id="2894196"/>
    <lineage>
        <taxon>Bacteria</taxon>
        <taxon>Pseudomonadati</taxon>
        <taxon>Planctomycetota</taxon>
        <taxon>Planctomycetia</taxon>
        <taxon>Pirellulales</taxon>
        <taxon>Pirellulaceae</taxon>
        <taxon>Blastopirellula</taxon>
    </lineage>
</organism>
<reference evidence="14" key="1">
    <citation type="submission" date="2021-11" db="EMBL/GenBank/DDBJ databases">
        <title>Genome sequence.</title>
        <authorList>
            <person name="Sun Q."/>
        </authorList>
    </citation>
    <scope>NUCLEOTIDE SEQUENCE</scope>
    <source>
        <strain evidence="14">JC732</strain>
    </source>
</reference>
<comment type="cofactor">
    <cofactor evidence="1">
        <name>Zn(2+)</name>
        <dbReference type="ChEBI" id="CHEBI:29105"/>
    </cofactor>
</comment>
<feature type="transmembrane region" description="Helical" evidence="12">
    <location>
        <begin position="55"/>
        <end position="77"/>
    </location>
</feature>
<keyword evidence="5 12" id="KW-0812">Transmembrane</keyword>
<gene>
    <name evidence="14" type="ORF">LOC68_24430</name>
</gene>
<name>A0A9X1SJ61_9BACT</name>
<comment type="similarity">
    <text evidence="3">Belongs to the peptidase M50B family.</text>
</comment>
<keyword evidence="10" id="KW-0482">Metalloprotease</keyword>
<evidence type="ECO:0000256" key="3">
    <source>
        <dbReference type="ARBA" id="ARBA00007931"/>
    </source>
</evidence>
<evidence type="ECO:0000256" key="10">
    <source>
        <dbReference type="ARBA" id="ARBA00023049"/>
    </source>
</evidence>
<dbReference type="GO" id="GO:0046872">
    <property type="term" value="F:metal ion binding"/>
    <property type="evidence" value="ECO:0007669"/>
    <property type="project" value="UniProtKB-KW"/>
</dbReference>
<accession>A0A9X1SJ61</accession>
<keyword evidence="4 14" id="KW-0645">Protease</keyword>
<feature type="domain" description="Peptidase M50" evidence="13">
    <location>
        <begin position="59"/>
        <end position="211"/>
    </location>
</feature>
<dbReference type="PANTHER" id="PTHR39188:SF3">
    <property type="entry name" value="STAGE IV SPORULATION PROTEIN FB"/>
    <property type="match status" value="1"/>
</dbReference>
<feature type="transmembrane region" description="Helical" evidence="12">
    <location>
        <begin position="131"/>
        <end position="149"/>
    </location>
</feature>
<evidence type="ECO:0000256" key="4">
    <source>
        <dbReference type="ARBA" id="ARBA00022670"/>
    </source>
</evidence>
<keyword evidence="9 12" id="KW-1133">Transmembrane helix</keyword>
<evidence type="ECO:0000256" key="8">
    <source>
        <dbReference type="ARBA" id="ARBA00022833"/>
    </source>
</evidence>
<evidence type="ECO:0000256" key="5">
    <source>
        <dbReference type="ARBA" id="ARBA00022692"/>
    </source>
</evidence>
<dbReference type="GO" id="GO:0016020">
    <property type="term" value="C:membrane"/>
    <property type="evidence" value="ECO:0007669"/>
    <property type="project" value="UniProtKB-SubCell"/>
</dbReference>
<keyword evidence="6" id="KW-0479">Metal-binding</keyword>
<dbReference type="GO" id="GO:0008237">
    <property type="term" value="F:metallopeptidase activity"/>
    <property type="evidence" value="ECO:0007669"/>
    <property type="project" value="UniProtKB-KW"/>
</dbReference>
<dbReference type="PANTHER" id="PTHR39188">
    <property type="entry name" value="MEMBRANE-ASSOCIATED ZINC METALLOPROTEASE M50B"/>
    <property type="match status" value="1"/>
</dbReference>
<evidence type="ECO:0000256" key="6">
    <source>
        <dbReference type="ARBA" id="ARBA00022723"/>
    </source>
</evidence>
<keyword evidence="15" id="KW-1185">Reference proteome</keyword>
<evidence type="ECO:0000313" key="15">
    <source>
        <dbReference type="Proteomes" id="UP001139103"/>
    </source>
</evidence>
<dbReference type="Pfam" id="PF02163">
    <property type="entry name" value="Peptidase_M50"/>
    <property type="match status" value="1"/>
</dbReference>
<protein>
    <submittedName>
        <fullName evidence="14">Site-2 protease family protein</fullName>
    </submittedName>
</protein>
<comment type="subcellular location">
    <subcellularLocation>
        <location evidence="2">Membrane</location>
        <topology evidence="2">Multi-pass membrane protein</topology>
    </subcellularLocation>
</comment>
<dbReference type="EMBL" id="JAJKFT010000010">
    <property type="protein sequence ID" value="MCC9631556.1"/>
    <property type="molecule type" value="Genomic_DNA"/>
</dbReference>
<feature type="transmembrane region" description="Helical" evidence="12">
    <location>
        <begin position="218"/>
        <end position="235"/>
    </location>
</feature>
<dbReference type="RefSeq" id="WP_230223735.1">
    <property type="nucleotide sequence ID" value="NZ_JAJKFT010000010.1"/>
</dbReference>
<sequence length="268" mass="29326">MNLTAPQPTSFDIHFDAFGIPVRVSAYFWIMAGLIGYQFGQAFNEEGYGSADPRVFGIAVVVIFLSILLHELGHAVLMRYFGHSPSITLYHLGGLAHYQAEGFAPRNSYRRVNNSTWAQIAISFAGPGADFLFAGLTIAILIGAGYISGRPPLAFELLTGQGEVLGAATFGVRALVMIILYVNIWWGILNLVPVYPLDGGQIARELFLWFTPYNGVRYSLYVSIGFAGLLVLYGLQTRSPFLAIMFAMMAMGNYQQLSGGNSFGGRPW</sequence>
<evidence type="ECO:0000256" key="7">
    <source>
        <dbReference type="ARBA" id="ARBA00022801"/>
    </source>
</evidence>
<evidence type="ECO:0000256" key="11">
    <source>
        <dbReference type="ARBA" id="ARBA00023136"/>
    </source>
</evidence>
<keyword evidence="11 12" id="KW-0472">Membrane</keyword>